<protein>
    <submittedName>
        <fullName evidence="3">Uncharacterized protein</fullName>
    </submittedName>
</protein>
<feature type="compositionally biased region" description="Polar residues" evidence="1">
    <location>
        <begin position="38"/>
        <end position="49"/>
    </location>
</feature>
<dbReference type="WBParaSite" id="PSAMB.scaffold989size37585.g10137.t1">
    <property type="protein sequence ID" value="PSAMB.scaffold989size37585.g10137.t1"/>
    <property type="gene ID" value="PSAMB.scaffold989size37585.g10137"/>
</dbReference>
<feature type="region of interest" description="Disordered" evidence="1">
    <location>
        <begin position="28"/>
        <end position="53"/>
    </location>
</feature>
<evidence type="ECO:0000313" key="3">
    <source>
        <dbReference type="WBParaSite" id="PSAMB.scaffold989size37585.g10137.t1"/>
    </source>
</evidence>
<dbReference type="Proteomes" id="UP000887566">
    <property type="component" value="Unplaced"/>
</dbReference>
<name>A0A914XP61_9BILA</name>
<accession>A0A914XP61</accession>
<proteinExistence type="predicted"/>
<organism evidence="2 3">
    <name type="scientific">Plectus sambesii</name>
    <dbReference type="NCBI Taxonomy" id="2011161"/>
    <lineage>
        <taxon>Eukaryota</taxon>
        <taxon>Metazoa</taxon>
        <taxon>Ecdysozoa</taxon>
        <taxon>Nematoda</taxon>
        <taxon>Chromadorea</taxon>
        <taxon>Plectida</taxon>
        <taxon>Plectina</taxon>
        <taxon>Plectoidea</taxon>
        <taxon>Plectidae</taxon>
        <taxon>Plectus</taxon>
    </lineage>
</organism>
<sequence>MESAVELSTQRALVLFYVRIALSDMSQMRASDGGETAEPQSPTAVQSANRRSDAVVDDQLEQLKTSLSVESARIAEDRAWFDALMLSDDFL</sequence>
<reference evidence="3" key="1">
    <citation type="submission" date="2022-11" db="UniProtKB">
        <authorList>
            <consortium name="WormBaseParasite"/>
        </authorList>
    </citation>
    <scope>IDENTIFICATION</scope>
</reference>
<evidence type="ECO:0000313" key="2">
    <source>
        <dbReference type="Proteomes" id="UP000887566"/>
    </source>
</evidence>
<dbReference type="AlphaFoldDB" id="A0A914XP61"/>
<evidence type="ECO:0000256" key="1">
    <source>
        <dbReference type="SAM" id="MobiDB-lite"/>
    </source>
</evidence>
<keyword evidence="2" id="KW-1185">Reference proteome</keyword>